<feature type="compositionally biased region" description="Basic and acidic residues" evidence="1">
    <location>
        <begin position="1"/>
        <end position="23"/>
    </location>
</feature>
<evidence type="ECO:0000256" key="1">
    <source>
        <dbReference type="SAM" id="MobiDB-lite"/>
    </source>
</evidence>
<name>A0A7X6BPR2_9CAUL</name>
<protein>
    <submittedName>
        <fullName evidence="3">Uncharacterized protein</fullName>
    </submittedName>
</protein>
<feature type="transmembrane region" description="Helical" evidence="2">
    <location>
        <begin position="166"/>
        <end position="186"/>
    </location>
</feature>
<feature type="transmembrane region" description="Helical" evidence="2">
    <location>
        <begin position="192"/>
        <end position="217"/>
    </location>
</feature>
<dbReference type="AlphaFoldDB" id="A0A7X6BPR2"/>
<keyword evidence="2" id="KW-0472">Membrane</keyword>
<evidence type="ECO:0000256" key="2">
    <source>
        <dbReference type="SAM" id="Phobius"/>
    </source>
</evidence>
<proteinExistence type="predicted"/>
<gene>
    <name evidence="3" type="ORF">GGQ87_003007</name>
</gene>
<keyword evidence="2" id="KW-0812">Transmembrane</keyword>
<comment type="caution">
    <text evidence="3">The sequence shown here is derived from an EMBL/GenBank/DDBJ whole genome shotgun (WGS) entry which is preliminary data.</text>
</comment>
<evidence type="ECO:0000313" key="4">
    <source>
        <dbReference type="Proteomes" id="UP000587415"/>
    </source>
</evidence>
<evidence type="ECO:0000313" key="3">
    <source>
        <dbReference type="EMBL" id="NJC42712.1"/>
    </source>
</evidence>
<dbReference type="RefSeq" id="WP_209282575.1">
    <property type="nucleotide sequence ID" value="NZ_JAATJM010000002.1"/>
</dbReference>
<dbReference type="Proteomes" id="UP000587415">
    <property type="component" value="Unassembled WGS sequence"/>
</dbReference>
<sequence length="409" mass="45679">MSHDDHSHSHDPHGGHGGPHDGGHGGQGYDARTAGLFSTAANPPPAGAADHAERAIPASGPPRGLGPSRSDEGITRPIGDSDYFSTDPAVVANISAHIDEYFNQPLDIFPFWETEGKPDRFHVLFARQIEERFPAEQDIRSRIHAYGRGVFRALLVHIGVKRLSQAAALVGLTLMATLGPNLFAQWTGTPAMGLALAGGGMLAVLGAFWALNAILFIQYRFRLENDSYELSREIVQRTREIQNLFTNARALSDQAETQFQQDGKGWGQRAMFLTRLTMWLGARMEYLEKHVQMELWRVRRERYWMRWVGRIITPAVLLVWLAIFALEPVPGSQETAFRALQGGAVLIGLIVSWLSYFRWQTPVTTIQDKLGVDGWVRYASLDVDNAVGEQVRRDKERLVEYRALTRGGR</sequence>
<dbReference type="EMBL" id="JAATJM010000002">
    <property type="protein sequence ID" value="NJC42712.1"/>
    <property type="molecule type" value="Genomic_DNA"/>
</dbReference>
<feature type="transmembrane region" description="Helical" evidence="2">
    <location>
        <begin position="307"/>
        <end position="326"/>
    </location>
</feature>
<keyword evidence="2" id="KW-1133">Transmembrane helix</keyword>
<reference evidence="3 4" key="1">
    <citation type="submission" date="2020-03" db="EMBL/GenBank/DDBJ databases">
        <title>Genomic Encyclopedia of Type Strains, Phase IV (KMG-IV): sequencing the most valuable type-strain genomes for metagenomic binning, comparative biology and taxonomic classification.</title>
        <authorList>
            <person name="Goeker M."/>
        </authorList>
    </citation>
    <scope>NUCLEOTIDE SEQUENCE [LARGE SCALE GENOMIC DNA]</scope>
    <source>
        <strain evidence="3 4">DSM 4736</strain>
    </source>
</reference>
<keyword evidence="4" id="KW-1185">Reference proteome</keyword>
<feature type="region of interest" description="Disordered" evidence="1">
    <location>
        <begin position="1"/>
        <end position="80"/>
    </location>
</feature>
<feature type="transmembrane region" description="Helical" evidence="2">
    <location>
        <begin position="338"/>
        <end position="357"/>
    </location>
</feature>
<organism evidence="3 4">
    <name type="scientific">Brevundimonas alba</name>
    <dbReference type="NCBI Taxonomy" id="74314"/>
    <lineage>
        <taxon>Bacteria</taxon>
        <taxon>Pseudomonadati</taxon>
        <taxon>Pseudomonadota</taxon>
        <taxon>Alphaproteobacteria</taxon>
        <taxon>Caulobacterales</taxon>
        <taxon>Caulobacteraceae</taxon>
        <taxon>Brevundimonas</taxon>
    </lineage>
</organism>
<accession>A0A7X6BPR2</accession>